<accession>A0A453S4N9</accession>
<organism evidence="4 5">
    <name type="scientific">Aegilops tauschii subsp. strangulata</name>
    <name type="common">Goatgrass</name>
    <dbReference type="NCBI Taxonomy" id="200361"/>
    <lineage>
        <taxon>Eukaryota</taxon>
        <taxon>Viridiplantae</taxon>
        <taxon>Streptophyta</taxon>
        <taxon>Embryophyta</taxon>
        <taxon>Tracheophyta</taxon>
        <taxon>Spermatophyta</taxon>
        <taxon>Magnoliopsida</taxon>
        <taxon>Liliopsida</taxon>
        <taxon>Poales</taxon>
        <taxon>Poaceae</taxon>
        <taxon>BOP clade</taxon>
        <taxon>Pooideae</taxon>
        <taxon>Triticodae</taxon>
        <taxon>Triticeae</taxon>
        <taxon>Triticinae</taxon>
        <taxon>Aegilops</taxon>
    </lineage>
</organism>
<dbReference type="Pfam" id="PF08265">
    <property type="entry name" value="YL1_C"/>
    <property type="match status" value="1"/>
</dbReference>
<protein>
    <recommendedName>
        <fullName evidence="3">Vps72/YL1 C-terminal domain-containing protein</fullName>
    </recommendedName>
</protein>
<reference evidence="4" key="3">
    <citation type="journal article" date="2017" name="Nature">
        <title>Genome sequence of the progenitor of the wheat D genome Aegilops tauschii.</title>
        <authorList>
            <person name="Luo M.C."/>
            <person name="Gu Y.Q."/>
            <person name="Puiu D."/>
            <person name="Wang H."/>
            <person name="Twardziok S.O."/>
            <person name="Deal K.R."/>
            <person name="Huo N."/>
            <person name="Zhu T."/>
            <person name="Wang L."/>
            <person name="Wang Y."/>
            <person name="McGuire P.E."/>
            <person name="Liu S."/>
            <person name="Long H."/>
            <person name="Ramasamy R.K."/>
            <person name="Rodriguez J.C."/>
            <person name="Van S.L."/>
            <person name="Yuan L."/>
            <person name="Wang Z."/>
            <person name="Xia Z."/>
            <person name="Xiao L."/>
            <person name="Anderson O.D."/>
            <person name="Ouyang S."/>
            <person name="Liang Y."/>
            <person name="Zimin A.V."/>
            <person name="Pertea G."/>
            <person name="Qi P."/>
            <person name="Bennetzen J.L."/>
            <person name="Dai X."/>
            <person name="Dawson M.W."/>
            <person name="Muller H.G."/>
            <person name="Kugler K."/>
            <person name="Rivarola-Duarte L."/>
            <person name="Spannagl M."/>
            <person name="Mayer K.F.X."/>
            <person name="Lu F.H."/>
            <person name="Bevan M.W."/>
            <person name="Leroy P."/>
            <person name="Li P."/>
            <person name="You F.M."/>
            <person name="Sun Q."/>
            <person name="Liu Z."/>
            <person name="Lyons E."/>
            <person name="Wicker T."/>
            <person name="Salzberg S.L."/>
            <person name="Devos K.M."/>
            <person name="Dvorak J."/>
        </authorList>
    </citation>
    <scope>NUCLEOTIDE SEQUENCE [LARGE SCALE GENOMIC DNA]</scope>
    <source>
        <strain evidence="4">cv. AL8/78</strain>
    </source>
</reference>
<dbReference type="Proteomes" id="UP000015105">
    <property type="component" value="Chromosome 7D"/>
</dbReference>
<feature type="region of interest" description="Disordered" evidence="2">
    <location>
        <begin position="1"/>
        <end position="22"/>
    </location>
</feature>
<dbReference type="PANTHER" id="PTHR13275">
    <property type="entry name" value="YL-1 PROTEIN TRANSCRIPTION FACTOR-LIKE 1"/>
    <property type="match status" value="1"/>
</dbReference>
<proteinExistence type="inferred from homology"/>
<dbReference type="InterPro" id="IPR013272">
    <property type="entry name" value="Vps72/YL1_C"/>
</dbReference>
<dbReference type="AlphaFoldDB" id="A0A453S4N9"/>
<reference evidence="4" key="5">
    <citation type="journal article" date="2021" name="G3 (Bethesda)">
        <title>Aegilops tauschii genome assembly Aet v5.0 features greater sequence contiguity and improved annotation.</title>
        <authorList>
            <person name="Wang L."/>
            <person name="Zhu T."/>
            <person name="Rodriguez J.C."/>
            <person name="Deal K.R."/>
            <person name="Dubcovsky J."/>
            <person name="McGuire P.E."/>
            <person name="Lux T."/>
            <person name="Spannagl M."/>
            <person name="Mayer K.F.X."/>
            <person name="Baldrich P."/>
            <person name="Meyers B.C."/>
            <person name="Huo N."/>
            <person name="Gu Y.Q."/>
            <person name="Zhou H."/>
            <person name="Devos K.M."/>
            <person name="Bennetzen J.L."/>
            <person name="Unver T."/>
            <person name="Budak H."/>
            <person name="Gulick P.J."/>
            <person name="Galiba G."/>
            <person name="Kalapos B."/>
            <person name="Nelson D.R."/>
            <person name="Li P."/>
            <person name="You F.M."/>
            <person name="Luo M.C."/>
            <person name="Dvorak J."/>
        </authorList>
    </citation>
    <scope>NUCLEOTIDE SEQUENCE [LARGE SCALE GENOMIC DNA]</scope>
    <source>
        <strain evidence="4">cv. AL8/78</strain>
    </source>
</reference>
<dbReference type="Gramene" id="AET7Gv20814800.2">
    <property type="protein sequence ID" value="AET7Gv20814800.2"/>
    <property type="gene ID" value="AET7Gv20814800"/>
</dbReference>
<evidence type="ECO:0000256" key="2">
    <source>
        <dbReference type="SAM" id="MobiDB-lite"/>
    </source>
</evidence>
<dbReference type="STRING" id="200361.A0A453S4N9"/>
<comment type="similarity">
    <text evidence="1">Belongs to the VPS72/YL1 family.</text>
</comment>
<feature type="compositionally biased region" description="Polar residues" evidence="2">
    <location>
        <begin position="1"/>
        <end position="13"/>
    </location>
</feature>
<feature type="domain" description="Vps72/YL1 C-terminal" evidence="3">
    <location>
        <begin position="302"/>
        <end position="331"/>
    </location>
</feature>
<name>A0A453S4N9_AEGTS</name>
<dbReference type="PANTHER" id="PTHR13275:SF4">
    <property type="entry name" value="VACUOLAR PROTEIN SORTING-ASSOCIATED PROTEIN 72 HOMOLOG"/>
    <property type="match status" value="1"/>
</dbReference>
<feature type="region of interest" description="Disordered" evidence="2">
    <location>
        <begin position="202"/>
        <end position="222"/>
    </location>
</feature>
<feature type="region of interest" description="Disordered" evidence="2">
    <location>
        <begin position="73"/>
        <end position="183"/>
    </location>
</feature>
<evidence type="ECO:0000313" key="5">
    <source>
        <dbReference type="Proteomes" id="UP000015105"/>
    </source>
</evidence>
<feature type="compositionally biased region" description="Acidic residues" evidence="2">
    <location>
        <begin position="79"/>
        <end position="113"/>
    </location>
</feature>
<dbReference type="Pfam" id="PF05764">
    <property type="entry name" value="YL1"/>
    <property type="match status" value="1"/>
</dbReference>
<keyword evidence="5" id="KW-1185">Reference proteome</keyword>
<reference evidence="5" key="2">
    <citation type="journal article" date="2017" name="Nat. Plants">
        <title>The Aegilops tauschii genome reveals multiple impacts of transposons.</title>
        <authorList>
            <person name="Zhao G."/>
            <person name="Zou C."/>
            <person name="Li K."/>
            <person name="Wang K."/>
            <person name="Li T."/>
            <person name="Gao L."/>
            <person name="Zhang X."/>
            <person name="Wang H."/>
            <person name="Yang Z."/>
            <person name="Liu X."/>
            <person name="Jiang W."/>
            <person name="Mao L."/>
            <person name="Kong X."/>
            <person name="Jiao Y."/>
            <person name="Jia J."/>
        </authorList>
    </citation>
    <scope>NUCLEOTIDE SEQUENCE [LARGE SCALE GENOMIC DNA]</scope>
    <source>
        <strain evidence="5">cv. AL8/78</strain>
    </source>
</reference>
<reference evidence="5" key="1">
    <citation type="journal article" date="2014" name="Science">
        <title>Ancient hybridizations among the ancestral genomes of bread wheat.</title>
        <authorList>
            <consortium name="International Wheat Genome Sequencing Consortium,"/>
            <person name="Marcussen T."/>
            <person name="Sandve S.R."/>
            <person name="Heier L."/>
            <person name="Spannagl M."/>
            <person name="Pfeifer M."/>
            <person name="Jakobsen K.S."/>
            <person name="Wulff B.B."/>
            <person name="Steuernagel B."/>
            <person name="Mayer K.F."/>
            <person name="Olsen O.A."/>
        </authorList>
    </citation>
    <scope>NUCLEOTIDE SEQUENCE [LARGE SCALE GENOMIC DNA]</scope>
    <source>
        <strain evidence="5">cv. AL8/78</strain>
    </source>
</reference>
<dbReference type="InterPro" id="IPR046757">
    <property type="entry name" value="YL1_N"/>
</dbReference>
<evidence type="ECO:0000259" key="3">
    <source>
        <dbReference type="SMART" id="SM00993"/>
    </source>
</evidence>
<feature type="compositionally biased region" description="Basic residues" evidence="2">
    <location>
        <begin position="122"/>
        <end position="147"/>
    </location>
</feature>
<feature type="region of interest" description="Disordered" evidence="2">
    <location>
        <begin position="355"/>
        <end position="383"/>
    </location>
</feature>
<dbReference type="SMART" id="SM00993">
    <property type="entry name" value="YL1_C"/>
    <property type="match status" value="1"/>
</dbReference>
<dbReference type="EnsemblPlants" id="AET7Gv20814800.2">
    <property type="protein sequence ID" value="AET7Gv20814800.2"/>
    <property type="gene ID" value="AET7Gv20814800"/>
</dbReference>
<evidence type="ECO:0000313" key="4">
    <source>
        <dbReference type="EnsemblPlants" id="AET7Gv20814800.2"/>
    </source>
</evidence>
<evidence type="ECO:0000256" key="1">
    <source>
        <dbReference type="ARBA" id="ARBA00006832"/>
    </source>
</evidence>
<sequence length="397" mass="45312">VATRSFSSLPQSPTRHRETEPIRHLAAGEVAMADHAADEEEPPVLLDRAARATRGKRITKLIEEEVELDEAFWGQEALKEDEEDDNYQEEQDAGDVFDSDFDEDEPQPDDDPEKEVSERLPIKKRLFFPGKTMKKMKAKKKKKKNKVIKLEDDEGIDDKTTDKTTSSKQSDVPDEWESEKTIRKSTRTSVIVRQAEREAIRAEKQATAKPIKKRKEGEEKRMTQEEMLLEAAETEIMNMRNLERVLAREEEVKKKAVVQKAVYEGPTLRFHSRDGESRLEFINGASFGSELCTTSTPYPEKSVCVVTGLPAKYRDPKTGLPYATMAAFKIIRESFLKEEPDKKRPNMSNMGELFESVAGEHSTPKKKRIESRSPISGDLRHGGRFRRIPALDVMDED</sequence>
<dbReference type="GO" id="GO:0005634">
    <property type="term" value="C:nucleus"/>
    <property type="evidence" value="ECO:0007669"/>
    <property type="project" value="TreeGrafter"/>
</dbReference>
<reference evidence="4" key="4">
    <citation type="submission" date="2019-03" db="UniProtKB">
        <authorList>
            <consortium name="EnsemblPlants"/>
        </authorList>
    </citation>
    <scope>IDENTIFICATION</scope>
</reference>